<comment type="caution">
    <text evidence="2">The sequence shown here is derived from an EMBL/GenBank/DDBJ whole genome shotgun (WGS) entry which is preliminary data.</text>
</comment>
<name>A0ABQ3B8I7_9GAMM</name>
<evidence type="ECO:0000313" key="2">
    <source>
        <dbReference type="EMBL" id="GGY83823.1"/>
    </source>
</evidence>
<gene>
    <name evidence="2" type="ORF">GCM10011613_30910</name>
</gene>
<evidence type="ECO:0000256" key="1">
    <source>
        <dbReference type="SAM" id="MobiDB-lite"/>
    </source>
</evidence>
<proteinExistence type="predicted"/>
<dbReference type="EMBL" id="BMYZ01000003">
    <property type="protein sequence ID" value="GGY83823.1"/>
    <property type="molecule type" value="Genomic_DNA"/>
</dbReference>
<organism evidence="2 3">
    <name type="scientific">Cellvibrio zantedeschiae</name>
    <dbReference type="NCBI Taxonomy" id="1237077"/>
    <lineage>
        <taxon>Bacteria</taxon>
        <taxon>Pseudomonadati</taxon>
        <taxon>Pseudomonadota</taxon>
        <taxon>Gammaproteobacteria</taxon>
        <taxon>Cellvibrionales</taxon>
        <taxon>Cellvibrionaceae</taxon>
        <taxon>Cellvibrio</taxon>
    </lineage>
</organism>
<feature type="region of interest" description="Disordered" evidence="1">
    <location>
        <begin position="50"/>
        <end position="85"/>
    </location>
</feature>
<evidence type="ECO:0000313" key="3">
    <source>
        <dbReference type="Proteomes" id="UP000619761"/>
    </source>
</evidence>
<accession>A0ABQ3B8I7</accession>
<feature type="region of interest" description="Disordered" evidence="1">
    <location>
        <begin position="109"/>
        <end position="130"/>
    </location>
</feature>
<keyword evidence="3" id="KW-1185">Reference proteome</keyword>
<dbReference type="Proteomes" id="UP000619761">
    <property type="component" value="Unassembled WGS sequence"/>
</dbReference>
<dbReference type="RefSeq" id="WP_229838003.1">
    <property type="nucleotide sequence ID" value="NZ_BMYZ01000003.1"/>
</dbReference>
<reference evidence="3" key="1">
    <citation type="journal article" date="2019" name="Int. J. Syst. Evol. Microbiol.">
        <title>The Global Catalogue of Microorganisms (GCM) 10K type strain sequencing project: providing services to taxonomists for standard genome sequencing and annotation.</title>
        <authorList>
            <consortium name="The Broad Institute Genomics Platform"/>
            <consortium name="The Broad Institute Genome Sequencing Center for Infectious Disease"/>
            <person name="Wu L."/>
            <person name="Ma J."/>
        </authorList>
    </citation>
    <scope>NUCLEOTIDE SEQUENCE [LARGE SCALE GENOMIC DNA]</scope>
    <source>
        <strain evidence="3">KCTC 32239</strain>
    </source>
</reference>
<protein>
    <submittedName>
        <fullName evidence="2">Uncharacterized protein</fullName>
    </submittedName>
</protein>
<feature type="compositionally biased region" description="Pro residues" evidence="1">
    <location>
        <begin position="115"/>
        <end position="128"/>
    </location>
</feature>
<sequence length="174" mass="18972">MLDKLACAKKATACALLILAAEELDEDDEELCVDELDDELGAELEDELDELEEDEGAELDEELEEELETELDETEEELLDDESKLELDEDFDDVTELATLLELTAAELAADDSVKPPPPAPPAAPPPQAVRVAEASAMPNPVLVEFLLSGTSLSRASMSSKWLACIARPLKKNY</sequence>
<feature type="compositionally biased region" description="Acidic residues" evidence="1">
    <location>
        <begin position="50"/>
        <end position="80"/>
    </location>
</feature>